<evidence type="ECO:0000313" key="4">
    <source>
        <dbReference type="Proteomes" id="UP001161389"/>
    </source>
</evidence>
<comment type="caution">
    <text evidence="3">The sequence shown here is derived from an EMBL/GenBank/DDBJ whole genome shotgun (WGS) entry which is preliminary data.</text>
</comment>
<evidence type="ECO:0000259" key="2">
    <source>
        <dbReference type="Pfam" id="PF00850"/>
    </source>
</evidence>
<name>A0AA37SAW9_9GAMM</name>
<keyword evidence="4" id="KW-1185">Reference proteome</keyword>
<dbReference type="InterPro" id="IPR037138">
    <property type="entry name" value="His_deacetylse_dom_sf"/>
</dbReference>
<dbReference type="Gene3D" id="3.40.800.20">
    <property type="entry name" value="Histone deacetylase domain"/>
    <property type="match status" value="1"/>
</dbReference>
<dbReference type="InterPro" id="IPR023801">
    <property type="entry name" value="His_deacetylse_dom"/>
</dbReference>
<dbReference type="SUPFAM" id="SSF52768">
    <property type="entry name" value="Arginase/deacetylase"/>
    <property type="match status" value="1"/>
</dbReference>
<dbReference type="GO" id="GO:0040029">
    <property type="term" value="P:epigenetic regulation of gene expression"/>
    <property type="evidence" value="ECO:0007669"/>
    <property type="project" value="TreeGrafter"/>
</dbReference>
<protein>
    <submittedName>
        <fullName evidence="3">Deacetylase</fullName>
    </submittedName>
</protein>
<sequence length="311" mass="34711">MTDHHPECPERLIEIMKHLEKQPFFDALNKEMATKADRKWVETVHPAGYIDQLLGIEPAHGLIMVDEDTALSPTSMDAIWYAAGAGMNAVDAVLGKASDGTSGKNSRVAFCATRPPGHHAEPRKAMGFCFFSNIAIAAKYALDHYGLERVAIIDFDVHQANGTIECLRDDPRALVCTSFQHPYYPNSHWYGLPEHIVNLPIEEHSNGEFMRQAVHDVWEPALAIHQPQLILISAGFDAHRQDPMATVEWETRDFAWLTRWLQNQAYKYCGGKIVSMLEGGYSLAALPHCVSAHLGVFAGDEKALMLSRVKH</sequence>
<dbReference type="Proteomes" id="UP001161389">
    <property type="component" value="Unassembled WGS sequence"/>
</dbReference>
<dbReference type="AlphaFoldDB" id="A0AA37SAW9"/>
<feature type="domain" description="Histone deacetylase" evidence="2">
    <location>
        <begin position="5"/>
        <end position="295"/>
    </location>
</feature>
<dbReference type="CDD" id="cd11599">
    <property type="entry name" value="HDAC_classII_2"/>
    <property type="match status" value="1"/>
</dbReference>
<comment type="similarity">
    <text evidence="1">Belongs to the histone deacetylase family.</text>
</comment>
<dbReference type="InterPro" id="IPR000286">
    <property type="entry name" value="HDACs"/>
</dbReference>
<accession>A0AA37SAW9</accession>
<dbReference type="PANTHER" id="PTHR10625">
    <property type="entry name" value="HISTONE DEACETYLASE HDAC1-RELATED"/>
    <property type="match status" value="1"/>
</dbReference>
<dbReference type="GO" id="GO:0004407">
    <property type="term" value="F:histone deacetylase activity"/>
    <property type="evidence" value="ECO:0007669"/>
    <property type="project" value="TreeGrafter"/>
</dbReference>
<dbReference type="EMBL" id="BSNM01000011">
    <property type="protein sequence ID" value="GLQ31068.1"/>
    <property type="molecule type" value="Genomic_DNA"/>
</dbReference>
<evidence type="ECO:0000313" key="3">
    <source>
        <dbReference type="EMBL" id="GLQ31068.1"/>
    </source>
</evidence>
<organism evidence="3 4">
    <name type="scientific">Litoribrevibacter albus</name>
    <dbReference type="NCBI Taxonomy" id="1473156"/>
    <lineage>
        <taxon>Bacteria</taxon>
        <taxon>Pseudomonadati</taxon>
        <taxon>Pseudomonadota</taxon>
        <taxon>Gammaproteobacteria</taxon>
        <taxon>Oceanospirillales</taxon>
        <taxon>Oceanospirillaceae</taxon>
        <taxon>Litoribrevibacter</taxon>
    </lineage>
</organism>
<dbReference type="PANTHER" id="PTHR10625:SF10">
    <property type="entry name" value="HISTONE DEACETYLASE HDAC1"/>
    <property type="match status" value="1"/>
</dbReference>
<evidence type="ECO:0000256" key="1">
    <source>
        <dbReference type="ARBA" id="ARBA00005947"/>
    </source>
</evidence>
<dbReference type="PRINTS" id="PR01270">
    <property type="entry name" value="HDASUPER"/>
</dbReference>
<dbReference type="Pfam" id="PF00850">
    <property type="entry name" value="Hist_deacetyl"/>
    <property type="match status" value="1"/>
</dbReference>
<proteinExistence type="inferred from homology"/>
<reference evidence="3" key="1">
    <citation type="journal article" date="2014" name="Int. J. Syst. Evol. Microbiol.">
        <title>Complete genome sequence of Corynebacterium casei LMG S-19264T (=DSM 44701T), isolated from a smear-ripened cheese.</title>
        <authorList>
            <consortium name="US DOE Joint Genome Institute (JGI-PGF)"/>
            <person name="Walter F."/>
            <person name="Albersmeier A."/>
            <person name="Kalinowski J."/>
            <person name="Ruckert C."/>
        </authorList>
    </citation>
    <scope>NUCLEOTIDE SEQUENCE</scope>
    <source>
        <strain evidence="3">NBRC 110071</strain>
    </source>
</reference>
<reference evidence="3" key="2">
    <citation type="submission" date="2023-01" db="EMBL/GenBank/DDBJ databases">
        <title>Draft genome sequence of Litoribrevibacter albus strain NBRC 110071.</title>
        <authorList>
            <person name="Sun Q."/>
            <person name="Mori K."/>
        </authorList>
    </citation>
    <scope>NUCLEOTIDE SEQUENCE</scope>
    <source>
        <strain evidence="3">NBRC 110071</strain>
    </source>
</reference>
<gene>
    <name evidence="3" type="ORF">GCM10007876_15470</name>
</gene>
<dbReference type="InterPro" id="IPR023696">
    <property type="entry name" value="Ureohydrolase_dom_sf"/>
</dbReference>